<proteinExistence type="predicted"/>
<dbReference type="RefSeq" id="XP_070903639.1">
    <property type="nucleotide sequence ID" value="XM_071036451.1"/>
</dbReference>
<reference evidence="3 4" key="1">
    <citation type="submission" date="2024-07" db="EMBL/GenBank/DDBJ databases">
        <title>Section-level genome sequencing and comparative genomics of Aspergillus sections Usti and Cavernicolus.</title>
        <authorList>
            <consortium name="Lawrence Berkeley National Laboratory"/>
            <person name="Nybo J.L."/>
            <person name="Vesth T.C."/>
            <person name="Theobald S."/>
            <person name="Frisvad J.C."/>
            <person name="Larsen T.O."/>
            <person name="Kjaerboelling I."/>
            <person name="Rothschild-Mancinelli K."/>
            <person name="Lyhne E.K."/>
            <person name="Kogle M.E."/>
            <person name="Barry K."/>
            <person name="Clum A."/>
            <person name="Na H."/>
            <person name="Ledsgaard L."/>
            <person name="Lin J."/>
            <person name="Lipzen A."/>
            <person name="Kuo A."/>
            <person name="Riley R."/>
            <person name="Mondo S."/>
            <person name="LaButti K."/>
            <person name="Haridas S."/>
            <person name="Pangalinan J."/>
            <person name="Salamov A.A."/>
            <person name="Simmons B.A."/>
            <person name="Magnuson J.K."/>
            <person name="Chen J."/>
            <person name="Drula E."/>
            <person name="Henrissat B."/>
            <person name="Wiebenga A."/>
            <person name="Lubbers R.J."/>
            <person name="Gomes A.C."/>
            <person name="Macurrencykelacurrency M.R."/>
            <person name="Stajich J."/>
            <person name="Grigoriev I.V."/>
            <person name="Mortensen U.H."/>
            <person name="De vries R.P."/>
            <person name="Baker S.E."/>
            <person name="Andersen M.R."/>
        </authorList>
    </citation>
    <scope>NUCLEOTIDE SEQUENCE [LARGE SCALE GENOMIC DNA]</scope>
    <source>
        <strain evidence="3 4">CBS 756.74</strain>
    </source>
</reference>
<evidence type="ECO:0000313" key="4">
    <source>
        <dbReference type="Proteomes" id="UP001610444"/>
    </source>
</evidence>
<comment type="caution">
    <text evidence="3">The sequence shown here is derived from an EMBL/GenBank/DDBJ whole genome shotgun (WGS) entry which is preliminary data.</text>
</comment>
<feature type="signal peptide" evidence="2">
    <location>
        <begin position="1"/>
        <end position="21"/>
    </location>
</feature>
<feature type="region of interest" description="Disordered" evidence="1">
    <location>
        <begin position="107"/>
        <end position="151"/>
    </location>
</feature>
<dbReference type="GeneID" id="98151615"/>
<dbReference type="Proteomes" id="UP001610444">
    <property type="component" value="Unassembled WGS sequence"/>
</dbReference>
<keyword evidence="4" id="KW-1185">Reference proteome</keyword>
<sequence length="151" mass="17222">MPLSRSKLCILRVLSLAFVSGDVIRCAVPFLWYPYIDWASQAFKVNRYEAPIVWSNESALLPKFDSKGSGGRHKTCGEKTVCQTTDEIIIQPVLQLQRQDAVGCGFGKKQGLRDRGRRWSAKSGRGRREERLEDRGGERPRERQGIETRVR</sequence>
<gene>
    <name evidence="3" type="ORF">BJX68DRAFT_140050</name>
</gene>
<dbReference type="EMBL" id="JBFXLR010000004">
    <property type="protein sequence ID" value="KAL2858675.1"/>
    <property type="molecule type" value="Genomic_DNA"/>
</dbReference>
<evidence type="ECO:0000256" key="1">
    <source>
        <dbReference type="SAM" id="MobiDB-lite"/>
    </source>
</evidence>
<protein>
    <submittedName>
        <fullName evidence="3">Uncharacterized protein</fullName>
    </submittedName>
</protein>
<feature type="chain" id="PRO_5046504092" evidence="2">
    <location>
        <begin position="22"/>
        <end position="151"/>
    </location>
</feature>
<feature type="compositionally biased region" description="Basic and acidic residues" evidence="1">
    <location>
        <begin position="126"/>
        <end position="151"/>
    </location>
</feature>
<keyword evidence="2" id="KW-0732">Signal</keyword>
<name>A0ABR4L2C7_9EURO</name>
<accession>A0ABR4L2C7</accession>
<evidence type="ECO:0000256" key="2">
    <source>
        <dbReference type="SAM" id="SignalP"/>
    </source>
</evidence>
<evidence type="ECO:0000313" key="3">
    <source>
        <dbReference type="EMBL" id="KAL2858675.1"/>
    </source>
</evidence>
<organism evidence="3 4">
    <name type="scientific">Aspergillus pseudodeflectus</name>
    <dbReference type="NCBI Taxonomy" id="176178"/>
    <lineage>
        <taxon>Eukaryota</taxon>
        <taxon>Fungi</taxon>
        <taxon>Dikarya</taxon>
        <taxon>Ascomycota</taxon>
        <taxon>Pezizomycotina</taxon>
        <taxon>Eurotiomycetes</taxon>
        <taxon>Eurotiomycetidae</taxon>
        <taxon>Eurotiales</taxon>
        <taxon>Aspergillaceae</taxon>
        <taxon>Aspergillus</taxon>
        <taxon>Aspergillus subgen. Nidulantes</taxon>
    </lineage>
</organism>